<dbReference type="Gene3D" id="3.40.50.150">
    <property type="entry name" value="Vaccinia Virus protein VP39"/>
    <property type="match status" value="1"/>
</dbReference>
<dbReference type="RefSeq" id="XP_035828988.1">
    <property type="nucleotide sequence ID" value="XM_035973095.1"/>
</dbReference>
<dbReference type="EC" id="2.1.1.-" evidence="4"/>
<accession>A0ABM1W2U5</accession>
<proteinExistence type="inferred from homology"/>
<evidence type="ECO:0000256" key="4">
    <source>
        <dbReference type="HAMAP-Rule" id="MF_03044"/>
    </source>
</evidence>
<dbReference type="InterPro" id="IPR021867">
    <property type="entry name" value="Bmt2/SAMTOR"/>
</dbReference>
<dbReference type="Proteomes" id="UP000694888">
    <property type="component" value="Unplaced"/>
</dbReference>
<feature type="compositionally biased region" description="Polar residues" evidence="5">
    <location>
        <begin position="215"/>
        <end position="225"/>
    </location>
</feature>
<keyword evidence="3 4" id="KW-0949">S-adenosyl-L-methionine</keyword>
<evidence type="ECO:0000313" key="6">
    <source>
        <dbReference type="Proteomes" id="UP000694888"/>
    </source>
</evidence>
<keyword evidence="6" id="KW-1185">Reference proteome</keyword>
<dbReference type="PANTHER" id="PTHR21008:SF0">
    <property type="entry name" value="S-ADENOSYLMETHIONINE SENSOR UPSTREAM OF MTORC1"/>
    <property type="match status" value="1"/>
</dbReference>
<evidence type="ECO:0000256" key="3">
    <source>
        <dbReference type="ARBA" id="ARBA00022691"/>
    </source>
</evidence>
<feature type="compositionally biased region" description="Basic and acidic residues" evidence="5">
    <location>
        <begin position="158"/>
        <end position="171"/>
    </location>
</feature>
<dbReference type="HAMAP" id="MF_03044">
    <property type="entry name" value="BMT2"/>
    <property type="match status" value="1"/>
</dbReference>
<evidence type="ECO:0000256" key="5">
    <source>
        <dbReference type="SAM" id="MobiDB-lite"/>
    </source>
</evidence>
<evidence type="ECO:0000313" key="7">
    <source>
        <dbReference type="RefSeq" id="XP_005111122.2"/>
    </source>
</evidence>
<feature type="binding site" evidence="4">
    <location>
        <position position="298"/>
    </location>
    <ligand>
        <name>S-adenosyl-L-methionine</name>
        <dbReference type="ChEBI" id="CHEBI:59789"/>
    </ligand>
</feature>
<evidence type="ECO:0000256" key="2">
    <source>
        <dbReference type="ARBA" id="ARBA00022679"/>
    </source>
</evidence>
<comment type="similarity">
    <text evidence="4">Belongs to the BMT2 family.</text>
</comment>
<evidence type="ECO:0000256" key="1">
    <source>
        <dbReference type="ARBA" id="ARBA00022603"/>
    </source>
</evidence>
<feature type="region of interest" description="Disordered" evidence="5">
    <location>
        <begin position="453"/>
        <end position="480"/>
    </location>
</feature>
<sequence length="480" mass="54676">MGRKAKKAAKRKLEGTDTPEVLKKKEAHEELANTIKGLHWRLRKEYRANNEDHDAVWQRHSQDVGSLEKYAEAMHRLATEHWDCHGHTRVHWCRDTALEFFLKDGMKLALAKDARRRAFEEERFQQEQARAESEGKSIALDPSLTQEEDNVVKSINSSERDSGDQPRESRAKVSCPSKQPEHEDVKQISLRSELCVPSENIGHQGLSPDEEHQPNVGTTSITDQSGDVKEELSSSVVEHLPKTESSMVAENESDGVFKDEDRVPVITDPFQGKIRLLDVGSCYNPFREFPEFEPIGIDLCPATDTVFQCDFLSLTISRPLTPPALTSHLSAMSSPVTQLPSGAFHVVVFSLLLEYMPSRLQRWRCCLKAHALMAVNGLLIVVTPDSHSLHRNAPMMKSWKQAIEAVGFRRWRYEKQSHIHCMAFRKITEKVAVEEKETDKYVEMMYIPQDFKEDADEKAPKKRKTKHKVAAKSDSAQQEK</sequence>
<protein>
    <recommendedName>
        <fullName evidence="4">S-adenosylmethionine sensor upstream of mTORC1</fullName>
    </recommendedName>
    <alternativeName>
        <fullName evidence="4">Probable methyltransferase BMT2 homolog</fullName>
        <ecNumber evidence="4">2.1.1.-</ecNumber>
    </alternativeName>
</protein>
<feature type="binding site" evidence="4">
    <location>
        <position position="280"/>
    </location>
    <ligand>
        <name>S-adenosyl-L-methionine</name>
        <dbReference type="ChEBI" id="CHEBI:59789"/>
    </ligand>
</feature>
<comment type="function">
    <text evidence="4">S-adenosyl-L-methionine-binding protein that acts as an inhibitor of mTORC1 signaling. Acts as a sensor of S-adenosyl-L-methionine to signal methionine sufficiency to mTORC1. Probably also acts as a S-adenosyl-L-methionine-dependent methyltransferase.</text>
</comment>
<dbReference type="RefSeq" id="XP_005111122.2">
    <property type="nucleotide sequence ID" value="XM_005111065.2"/>
</dbReference>
<feature type="compositionally biased region" description="Basic and acidic residues" evidence="5">
    <location>
        <begin position="11"/>
        <end position="25"/>
    </location>
</feature>
<feature type="region of interest" description="Disordered" evidence="5">
    <location>
        <begin position="123"/>
        <end position="187"/>
    </location>
</feature>
<dbReference type="PANTHER" id="PTHR21008">
    <property type="entry name" value="S-ADENOSYLMETHIONINE SENSOR UPSTREAM OF MTORC1-RELATED"/>
    <property type="match status" value="1"/>
</dbReference>
<dbReference type="GeneID" id="101845735"/>
<feature type="compositionally biased region" description="Basic residues" evidence="5">
    <location>
        <begin position="460"/>
        <end position="470"/>
    </location>
</feature>
<reference evidence="7 8" key="1">
    <citation type="submission" date="2025-05" db="UniProtKB">
        <authorList>
            <consortium name="RefSeq"/>
        </authorList>
    </citation>
    <scope>IDENTIFICATION</scope>
</reference>
<dbReference type="InterPro" id="IPR029063">
    <property type="entry name" value="SAM-dependent_MTases_sf"/>
</dbReference>
<dbReference type="SUPFAM" id="SSF53335">
    <property type="entry name" value="S-adenosyl-L-methionine-dependent methyltransferases"/>
    <property type="match status" value="1"/>
</dbReference>
<feature type="compositionally biased region" description="Basic and acidic residues" evidence="5">
    <location>
        <begin position="123"/>
        <end position="135"/>
    </location>
</feature>
<organism evidence="6 8">
    <name type="scientific">Aplysia californica</name>
    <name type="common">California sea hare</name>
    <dbReference type="NCBI Taxonomy" id="6500"/>
    <lineage>
        <taxon>Eukaryota</taxon>
        <taxon>Metazoa</taxon>
        <taxon>Spiralia</taxon>
        <taxon>Lophotrochozoa</taxon>
        <taxon>Mollusca</taxon>
        <taxon>Gastropoda</taxon>
        <taxon>Heterobranchia</taxon>
        <taxon>Euthyneura</taxon>
        <taxon>Tectipleura</taxon>
        <taxon>Aplysiida</taxon>
        <taxon>Aplysioidea</taxon>
        <taxon>Aplysiidae</taxon>
        <taxon>Aplysia</taxon>
    </lineage>
</organism>
<name>A0ABM1W2U5_APLCA</name>
<feature type="region of interest" description="Disordered" evidence="5">
    <location>
        <begin position="199"/>
        <end position="249"/>
    </location>
</feature>
<evidence type="ECO:0000313" key="8">
    <source>
        <dbReference type="RefSeq" id="XP_035828988.1"/>
    </source>
</evidence>
<feature type="region of interest" description="Disordered" evidence="5">
    <location>
        <begin position="1"/>
        <end position="25"/>
    </location>
</feature>
<gene>
    <name evidence="7 8" type="primary">LOC101845735</name>
</gene>
<keyword evidence="1 4" id="KW-0489">Methyltransferase</keyword>
<feature type="compositionally biased region" description="Basic residues" evidence="5">
    <location>
        <begin position="1"/>
        <end position="10"/>
    </location>
</feature>
<keyword evidence="2 4" id="KW-0808">Transferase</keyword>